<dbReference type="PROSITE" id="PS50103">
    <property type="entry name" value="ZF_C3H1"/>
    <property type="match status" value="2"/>
</dbReference>
<name>A0A9P5Y1B4_9AGAR</name>
<dbReference type="InterPro" id="IPR000571">
    <property type="entry name" value="Znf_CCCH"/>
</dbReference>
<keyword evidence="8" id="KW-1185">Reference proteome</keyword>
<feature type="domain" description="C3H1-type" evidence="6">
    <location>
        <begin position="221"/>
        <end position="243"/>
    </location>
</feature>
<feature type="domain" description="C3H1-type" evidence="6">
    <location>
        <begin position="250"/>
        <end position="277"/>
    </location>
</feature>
<dbReference type="InterPro" id="IPR019734">
    <property type="entry name" value="TPR_rpt"/>
</dbReference>
<evidence type="ECO:0000256" key="5">
    <source>
        <dbReference type="SAM" id="MobiDB-lite"/>
    </source>
</evidence>
<feature type="repeat" description="TPR" evidence="2">
    <location>
        <begin position="124"/>
        <end position="157"/>
    </location>
</feature>
<dbReference type="GO" id="GO:0008270">
    <property type="term" value="F:zinc ion binding"/>
    <property type="evidence" value="ECO:0007669"/>
    <property type="project" value="UniProtKB-KW"/>
</dbReference>
<keyword evidence="4" id="KW-0175">Coiled coil</keyword>
<dbReference type="AlphaFoldDB" id="A0A9P5Y1B4"/>
<protein>
    <recommendedName>
        <fullName evidence="6">C3H1-type domain-containing protein</fullName>
    </recommendedName>
</protein>
<dbReference type="PROSITE" id="PS50005">
    <property type="entry name" value="TPR"/>
    <property type="match status" value="1"/>
</dbReference>
<evidence type="ECO:0000256" key="1">
    <source>
        <dbReference type="ARBA" id="ARBA00022803"/>
    </source>
</evidence>
<evidence type="ECO:0000313" key="8">
    <source>
        <dbReference type="Proteomes" id="UP000807353"/>
    </source>
</evidence>
<reference evidence="7" key="1">
    <citation type="submission" date="2020-11" db="EMBL/GenBank/DDBJ databases">
        <authorList>
            <consortium name="DOE Joint Genome Institute"/>
            <person name="Ahrendt S."/>
            <person name="Riley R."/>
            <person name="Andreopoulos W."/>
            <person name="Labutti K."/>
            <person name="Pangilinan J."/>
            <person name="Ruiz-Duenas F.J."/>
            <person name="Barrasa J.M."/>
            <person name="Sanchez-Garcia M."/>
            <person name="Camarero S."/>
            <person name="Miyauchi S."/>
            <person name="Serrano A."/>
            <person name="Linde D."/>
            <person name="Babiker R."/>
            <person name="Drula E."/>
            <person name="Ayuso-Fernandez I."/>
            <person name="Pacheco R."/>
            <person name="Padilla G."/>
            <person name="Ferreira P."/>
            <person name="Barriuso J."/>
            <person name="Kellner H."/>
            <person name="Castanera R."/>
            <person name="Alfaro M."/>
            <person name="Ramirez L."/>
            <person name="Pisabarro A.G."/>
            <person name="Kuo A."/>
            <person name="Tritt A."/>
            <person name="Lipzen A."/>
            <person name="He G."/>
            <person name="Yan M."/>
            <person name="Ng V."/>
            <person name="Cullen D."/>
            <person name="Martin F."/>
            <person name="Rosso M.-N."/>
            <person name="Henrissat B."/>
            <person name="Hibbett D."/>
            <person name="Martinez A.T."/>
            <person name="Grigoriev I.V."/>
        </authorList>
    </citation>
    <scope>NUCLEOTIDE SEQUENCE</scope>
    <source>
        <strain evidence="7">CBS 247.69</strain>
    </source>
</reference>
<dbReference type="PANTHER" id="PTHR46423">
    <property type="entry name" value="RNA POLYMERASE II-ASSOCIATED PROTEIN 3"/>
    <property type="match status" value="1"/>
</dbReference>
<organism evidence="7 8">
    <name type="scientific">Collybia nuda</name>
    <dbReference type="NCBI Taxonomy" id="64659"/>
    <lineage>
        <taxon>Eukaryota</taxon>
        <taxon>Fungi</taxon>
        <taxon>Dikarya</taxon>
        <taxon>Basidiomycota</taxon>
        <taxon>Agaricomycotina</taxon>
        <taxon>Agaricomycetes</taxon>
        <taxon>Agaricomycetidae</taxon>
        <taxon>Agaricales</taxon>
        <taxon>Tricholomatineae</taxon>
        <taxon>Clitocybaceae</taxon>
        <taxon>Collybia</taxon>
    </lineage>
</organism>
<feature type="coiled-coil region" evidence="4">
    <location>
        <begin position="39"/>
        <end position="66"/>
    </location>
</feature>
<accession>A0A9P5Y1B4</accession>
<dbReference type="SUPFAM" id="SSF48452">
    <property type="entry name" value="TPR-like"/>
    <property type="match status" value="1"/>
</dbReference>
<feature type="region of interest" description="Disordered" evidence="5">
    <location>
        <begin position="1"/>
        <end position="32"/>
    </location>
</feature>
<dbReference type="PANTHER" id="PTHR46423:SF1">
    <property type="entry name" value="RNA POLYMERASE II-ASSOCIATED PROTEIN 3"/>
    <property type="match status" value="1"/>
</dbReference>
<gene>
    <name evidence="7" type="ORF">BDZ94DRAFT_1197036</name>
</gene>
<dbReference type="InterPro" id="IPR051966">
    <property type="entry name" value="RPAP3"/>
</dbReference>
<keyword evidence="3" id="KW-0862">Zinc</keyword>
<feature type="zinc finger region" description="C3H1-type" evidence="3">
    <location>
        <begin position="221"/>
        <end position="243"/>
    </location>
</feature>
<dbReference type="GO" id="GO:0101031">
    <property type="term" value="C:protein folding chaperone complex"/>
    <property type="evidence" value="ECO:0007669"/>
    <property type="project" value="TreeGrafter"/>
</dbReference>
<keyword evidence="3" id="KW-0863">Zinc-finger</keyword>
<dbReference type="EMBL" id="MU150292">
    <property type="protein sequence ID" value="KAF9460879.1"/>
    <property type="molecule type" value="Genomic_DNA"/>
</dbReference>
<evidence type="ECO:0000313" key="7">
    <source>
        <dbReference type="EMBL" id="KAF9460879.1"/>
    </source>
</evidence>
<evidence type="ECO:0000256" key="2">
    <source>
        <dbReference type="PROSITE-ProRule" id="PRU00339"/>
    </source>
</evidence>
<keyword evidence="1 2" id="KW-0802">TPR repeat</keyword>
<dbReference type="OrthoDB" id="245563at2759"/>
<feature type="region of interest" description="Disordered" evidence="5">
    <location>
        <begin position="574"/>
        <end position="673"/>
    </location>
</feature>
<dbReference type="SMART" id="SM00028">
    <property type="entry name" value="TPR"/>
    <property type="match status" value="3"/>
</dbReference>
<keyword evidence="3" id="KW-0479">Metal-binding</keyword>
<dbReference type="Gene3D" id="1.25.40.10">
    <property type="entry name" value="Tetratricopeptide repeat domain"/>
    <property type="match status" value="1"/>
</dbReference>
<evidence type="ECO:0000259" key="6">
    <source>
        <dbReference type="PROSITE" id="PS50103"/>
    </source>
</evidence>
<comment type="caution">
    <text evidence="7">The sequence shown here is derived from an EMBL/GenBank/DDBJ whole genome shotgun (WGS) entry which is preliminary data.</text>
</comment>
<feature type="region of interest" description="Disordered" evidence="5">
    <location>
        <begin position="336"/>
        <end position="355"/>
    </location>
</feature>
<feature type="compositionally biased region" description="Basic and acidic residues" evidence="5">
    <location>
        <begin position="596"/>
        <end position="612"/>
    </location>
</feature>
<proteinExistence type="predicted"/>
<dbReference type="Proteomes" id="UP000807353">
    <property type="component" value="Unassembled WGS sequence"/>
</dbReference>
<feature type="compositionally biased region" description="Polar residues" evidence="5">
    <location>
        <begin position="642"/>
        <end position="659"/>
    </location>
</feature>
<dbReference type="Gene3D" id="3.30.1370.210">
    <property type="match status" value="1"/>
</dbReference>
<feature type="zinc finger region" description="C3H1-type" evidence="3">
    <location>
        <begin position="250"/>
        <end position="277"/>
    </location>
</feature>
<dbReference type="InterPro" id="IPR011990">
    <property type="entry name" value="TPR-like_helical_dom_sf"/>
</dbReference>
<sequence>MSKPSGGPSTKANRDSAAHAHASHNASPELTEEMKIAIFQRVEKRLSRKEDKAEKIEELKNEGNQKFKQGDYSGAGELYTQAIIEYGAKGLLHSNLAAVYLKLELFEDADKAATIALSYEPKNIKARFRRGMARKAMGRLSAALADFETITSADPNNREAGMQEEMVLLQLMEEEDDDDGDDDGDDESSDYEWPHYDEELENSSSDESDTSDCNHIGNGVSCRFYNHQGCTKGMSCRFSHAPDSKSVRDRLGKNVCLYFLLDRCKFGGKCIYSYSKTCLFHGWWDHEEYVKNCQDVIDSMGIGPEDQEFVKFVKAISNAHDGQGIFSTTAYTGFTPPRPMKGGNGKSKAAAPTPESSKPTVMLLALEDDGMFSQYNKALYNSLYANAKLLTVVSANEALQLFASSEISAVFAPDAAITKRKNAAVLAKLVEFSKMGGSVVVGGSFSSFVRPVDLDAFFDKAWGLPWKGGSYHRTTFSLNQSHPLAKNNPSLLKSCSMKALHVQGITLDVAMYLPTEDSILQSLVWVPEKITDLSESPIAHIAVGKGHFGYVGDVNGEDGSVKATLAMLGLLNSPLKSTPIPTSQAKAARSPSPEPVKGKKAEDSGPSREKSSSKPTPAATRKMHIPRSGPPKEGEIDGATQAKASPQPQPTLKKTNASSHAVPPSASQPKHKPKLTNPFILVLSLENEDFFESTHKHLLSMIREKMEWKQALTAPVAMAMLTSPDLAGVFVADPGIVRNRNAHVLAKLVEFVKNGGSAVVGGLFSIFVSTEEINSFFADAWGLRWKSGSYHRTNFARNSAHDMVKKNPSLENTYTMTALYVGGVDLPHPVYLPVPEHSLRSIGVNIEPITVHTESPVVQARIGKGYLGYVGDTNAEVESTNTILAMLGLLDTPNEGEAETTVEPTITEAKVPKVPPKKTSRPFMMILSFNAQNFFTEHQSNLLSTFRAKLEVLHGLSNERVVDLLTSSDLVGILVTDVAIANPENAYLLARLVEYTKAGGTVIVGGPFSGVLKLPDVATFFGDVWGLPWKAGDCTRTDITINGKHDFVKDHPSLPTSFTVKALHLSGITPSMAVYIASKGSHNYEPLKKVTQAPIVHTKVGEGYLGYLGDVGLGGSHTSVMLAMLGLD</sequence>
<evidence type="ECO:0000256" key="3">
    <source>
        <dbReference type="PROSITE-ProRule" id="PRU00723"/>
    </source>
</evidence>
<feature type="compositionally biased region" description="Polar residues" evidence="5">
    <location>
        <begin position="574"/>
        <end position="585"/>
    </location>
</feature>
<evidence type="ECO:0000256" key="4">
    <source>
        <dbReference type="SAM" id="Coils"/>
    </source>
</evidence>